<dbReference type="GO" id="GO:0046872">
    <property type="term" value="F:metal ion binding"/>
    <property type="evidence" value="ECO:0007669"/>
    <property type="project" value="UniProtKB-KW"/>
</dbReference>
<keyword evidence="9" id="KW-0862">Zinc</keyword>
<dbReference type="GO" id="GO:0030894">
    <property type="term" value="C:replisome"/>
    <property type="evidence" value="ECO:0007669"/>
    <property type="project" value="TreeGrafter"/>
</dbReference>
<dbReference type="SMART" id="SM00490">
    <property type="entry name" value="HELICc"/>
    <property type="match status" value="1"/>
</dbReference>
<dbReference type="GO" id="GO:0005737">
    <property type="term" value="C:cytoplasm"/>
    <property type="evidence" value="ECO:0007669"/>
    <property type="project" value="TreeGrafter"/>
</dbReference>
<dbReference type="GO" id="GO:0006281">
    <property type="term" value="P:DNA repair"/>
    <property type="evidence" value="ECO:0007669"/>
    <property type="project" value="UniProtKB-KW"/>
</dbReference>
<dbReference type="InterPro" id="IPR044876">
    <property type="entry name" value="HRDC_dom_sf"/>
</dbReference>
<dbReference type="AlphaFoldDB" id="A0A1B8PDY2"/>
<dbReference type="NCBIfam" id="TIGR00614">
    <property type="entry name" value="recQ_fam"/>
    <property type="match status" value="1"/>
</dbReference>
<evidence type="ECO:0000256" key="12">
    <source>
        <dbReference type="ARBA" id="ARBA00023172"/>
    </source>
</evidence>
<name>A0A1B8PDY2_HAEHA</name>
<evidence type="ECO:0000256" key="8">
    <source>
        <dbReference type="ARBA" id="ARBA00022806"/>
    </source>
</evidence>
<dbReference type="InterPro" id="IPR014001">
    <property type="entry name" value="Helicase_ATP-bd"/>
</dbReference>
<keyword evidence="5" id="KW-0547">Nucleotide-binding</keyword>
<dbReference type="CDD" id="cd18794">
    <property type="entry name" value="SF2_C_RecQ"/>
    <property type="match status" value="1"/>
</dbReference>
<evidence type="ECO:0000259" key="19">
    <source>
        <dbReference type="PROSITE" id="PS50967"/>
    </source>
</evidence>
<evidence type="ECO:0000256" key="17">
    <source>
        <dbReference type="ARBA" id="ARBA00059668"/>
    </source>
</evidence>
<keyword evidence="4" id="KW-0479">Metal-binding</keyword>
<evidence type="ECO:0000256" key="3">
    <source>
        <dbReference type="ARBA" id="ARBA00005446"/>
    </source>
</evidence>
<evidence type="ECO:0000256" key="11">
    <source>
        <dbReference type="ARBA" id="ARBA00023125"/>
    </source>
</evidence>
<dbReference type="Pfam" id="PF00271">
    <property type="entry name" value="Helicase_C"/>
    <property type="match status" value="1"/>
</dbReference>
<comment type="catalytic activity">
    <reaction evidence="15">
        <text>Couples ATP hydrolysis with the unwinding of duplex DNA by translocating in the 3'-5' direction.</text>
        <dbReference type="EC" id="5.6.2.4"/>
    </reaction>
</comment>
<accession>A0A1B8PDY2</accession>
<dbReference type="FunFam" id="3.40.50.300:FF:000296">
    <property type="entry name" value="ATP-dependent DNA helicase RecQ"/>
    <property type="match status" value="1"/>
</dbReference>
<dbReference type="PANTHER" id="PTHR13710">
    <property type="entry name" value="DNA HELICASE RECQ FAMILY MEMBER"/>
    <property type="match status" value="1"/>
</dbReference>
<dbReference type="SMART" id="SM00341">
    <property type="entry name" value="HRDC"/>
    <property type="match status" value="1"/>
</dbReference>
<comment type="function">
    <text evidence="17">An ATP-dependent DNA helicase which unwinds DNA in a 3'-5' direction. Plays a role in recombination.</text>
</comment>
<dbReference type="PANTHER" id="PTHR13710:SF105">
    <property type="entry name" value="ATP-DEPENDENT DNA HELICASE Q1"/>
    <property type="match status" value="1"/>
</dbReference>
<dbReference type="Pfam" id="PF16124">
    <property type="entry name" value="RecQ_Zn_bind"/>
    <property type="match status" value="1"/>
</dbReference>
<dbReference type="EC" id="5.6.2.4" evidence="18"/>
<evidence type="ECO:0000259" key="21">
    <source>
        <dbReference type="PROSITE" id="PS51194"/>
    </source>
</evidence>
<dbReference type="OrthoDB" id="9760034at2"/>
<dbReference type="FunFam" id="1.10.150.80:FF:000002">
    <property type="entry name" value="ATP-dependent DNA helicase RecQ"/>
    <property type="match status" value="1"/>
</dbReference>
<keyword evidence="13" id="KW-0234">DNA repair</keyword>
<feature type="domain" description="Helicase ATP-binding" evidence="20">
    <location>
        <begin position="37"/>
        <end position="205"/>
    </location>
</feature>
<evidence type="ECO:0000256" key="18">
    <source>
        <dbReference type="NCBIfam" id="TIGR01389"/>
    </source>
</evidence>
<dbReference type="GO" id="GO:0016787">
    <property type="term" value="F:hydrolase activity"/>
    <property type="evidence" value="ECO:0007669"/>
    <property type="project" value="UniProtKB-KW"/>
</dbReference>
<dbReference type="InterPro" id="IPR032284">
    <property type="entry name" value="RecQ_Zn-bd"/>
</dbReference>
<evidence type="ECO:0000256" key="7">
    <source>
        <dbReference type="ARBA" id="ARBA00022801"/>
    </source>
</evidence>
<dbReference type="InterPro" id="IPR018982">
    <property type="entry name" value="RQC_domain"/>
</dbReference>
<dbReference type="PROSITE" id="PS50967">
    <property type="entry name" value="HRDC"/>
    <property type="match status" value="1"/>
</dbReference>
<evidence type="ECO:0000256" key="4">
    <source>
        <dbReference type="ARBA" id="ARBA00022723"/>
    </source>
</evidence>
<keyword evidence="6" id="KW-0227">DNA damage</keyword>
<dbReference type="GO" id="GO:0009378">
    <property type="term" value="F:four-way junction helicase activity"/>
    <property type="evidence" value="ECO:0007669"/>
    <property type="project" value="TreeGrafter"/>
</dbReference>
<dbReference type="SUPFAM" id="SSF52540">
    <property type="entry name" value="P-loop containing nucleoside triphosphate hydrolases"/>
    <property type="match status" value="2"/>
</dbReference>
<sequence>MLDSPLSPKIIEKPTALSVLKSVFGYQSFRKGQEEVINAALNGQDALVVMATGNGKSLCYQIPALCFEGLTLVISPLISLMKDQVDQLQANGIEADFLNSSQTLEQQQQVQNKLISGQLKLLYVSPEKVMTNTFFQLISYSKVSFIAIDEAHCISQWGHDFRPEYTQLGGLKASFPHAPIMALTATADYATRQDILTHLNLENPHKYIGSFDRPNIRYTLEEKYKPMEQLTRFVLAQKGKSGIIYCNSRNKVERIAESLRNKGISAAAYHAGMETALRERVQQDFQRDNVQVVVATIAFGMGINKSNVRFVAHFDLPRSIESYYQETGRAGRDDLPAEAVLFYEPADYAWLQKILLEKPETSQRQIEQHKLEAIGEFAESQTCRRLVLLNYFGEHRQTPCNNCDICLDPPKKYDGLVDAQKVMSAIYRVGQCYGAHYVIAVLRGMHNQKIIERQHDKLSVYGIGKDKSKEHWQSVIRQLIHLGFVQQVISELNPTLQLTEGAKAILKGEEPLELAMPRISAISKIAHNPQRQSVANYDKDLFARLRFLRKQIADKENIPPYIVFNDATLQEMAQYMPTSNIEMLQINGVGSIKLERFGQPFMALIQEHKAILAKAQNNQ</sequence>
<dbReference type="GO" id="GO:0006260">
    <property type="term" value="P:DNA replication"/>
    <property type="evidence" value="ECO:0007669"/>
    <property type="project" value="InterPro"/>
</dbReference>
<dbReference type="PROSITE" id="PS51194">
    <property type="entry name" value="HELICASE_CTER"/>
    <property type="match status" value="1"/>
</dbReference>
<evidence type="ECO:0000256" key="6">
    <source>
        <dbReference type="ARBA" id="ARBA00022763"/>
    </source>
</evidence>
<dbReference type="InterPro" id="IPR004589">
    <property type="entry name" value="DNA_helicase_ATP-dep_RecQ"/>
</dbReference>
<evidence type="ECO:0000256" key="9">
    <source>
        <dbReference type="ARBA" id="ARBA00022833"/>
    </source>
</evidence>
<dbReference type="NCBIfam" id="TIGR01389">
    <property type="entry name" value="recQ"/>
    <property type="match status" value="1"/>
</dbReference>
<evidence type="ECO:0000259" key="20">
    <source>
        <dbReference type="PROSITE" id="PS51192"/>
    </source>
</evidence>
<dbReference type="CDD" id="cd17920">
    <property type="entry name" value="DEXHc_RecQ"/>
    <property type="match status" value="1"/>
</dbReference>
<dbReference type="Gene3D" id="1.10.150.80">
    <property type="entry name" value="HRDC domain"/>
    <property type="match status" value="1"/>
</dbReference>
<dbReference type="InterPro" id="IPR027417">
    <property type="entry name" value="P-loop_NTPase"/>
</dbReference>
<protein>
    <recommendedName>
        <fullName evidence="18">DNA helicase RecQ</fullName>
        <ecNumber evidence="18">5.6.2.4</ecNumber>
    </recommendedName>
</protein>
<evidence type="ECO:0000256" key="13">
    <source>
        <dbReference type="ARBA" id="ARBA00023204"/>
    </source>
</evidence>
<dbReference type="SMART" id="SM00487">
    <property type="entry name" value="DEXDc"/>
    <property type="match status" value="1"/>
</dbReference>
<dbReference type="GO" id="GO:0005524">
    <property type="term" value="F:ATP binding"/>
    <property type="evidence" value="ECO:0007669"/>
    <property type="project" value="UniProtKB-KW"/>
</dbReference>
<evidence type="ECO:0000256" key="16">
    <source>
        <dbReference type="ARBA" id="ARBA00049360"/>
    </source>
</evidence>
<dbReference type="FunFam" id="1.10.10.10:FF:000175">
    <property type="entry name" value="ATP-dependent DNA helicase RecQ"/>
    <property type="match status" value="1"/>
</dbReference>
<keyword evidence="12" id="KW-0233">DNA recombination</keyword>
<dbReference type="FunFam" id="3.40.50.300:FF:000156">
    <property type="entry name" value="ATP-dependent DNA helicase recQ"/>
    <property type="match status" value="1"/>
</dbReference>
<keyword evidence="10" id="KW-0067">ATP-binding</keyword>
<dbReference type="Pfam" id="PF00570">
    <property type="entry name" value="HRDC"/>
    <property type="match status" value="1"/>
</dbReference>
<evidence type="ECO:0000313" key="23">
    <source>
        <dbReference type="Proteomes" id="UP000092611"/>
    </source>
</evidence>
<keyword evidence="11" id="KW-0238">DNA-binding</keyword>
<evidence type="ECO:0000256" key="14">
    <source>
        <dbReference type="ARBA" id="ARBA00023235"/>
    </source>
</evidence>
<dbReference type="GO" id="GO:0043138">
    <property type="term" value="F:3'-5' DNA helicase activity"/>
    <property type="evidence" value="ECO:0007669"/>
    <property type="project" value="UniProtKB-EC"/>
</dbReference>
<evidence type="ECO:0000256" key="5">
    <source>
        <dbReference type="ARBA" id="ARBA00022741"/>
    </source>
</evidence>
<comment type="caution">
    <text evidence="22">The sequence shown here is derived from an EMBL/GenBank/DDBJ whole genome shotgun (WGS) entry which is preliminary data.</text>
</comment>
<dbReference type="GO" id="GO:0043590">
    <property type="term" value="C:bacterial nucleoid"/>
    <property type="evidence" value="ECO:0007669"/>
    <property type="project" value="TreeGrafter"/>
</dbReference>
<dbReference type="InterPro" id="IPR010997">
    <property type="entry name" value="HRDC-like_sf"/>
</dbReference>
<comment type="similarity">
    <text evidence="3">Belongs to the helicase family. RecQ subfamily.</text>
</comment>
<dbReference type="SMART" id="SM00956">
    <property type="entry name" value="RQC"/>
    <property type="match status" value="1"/>
</dbReference>
<comment type="cofactor">
    <cofactor evidence="2">
        <name>Zn(2+)</name>
        <dbReference type="ChEBI" id="CHEBI:29105"/>
    </cofactor>
</comment>
<dbReference type="RefSeq" id="WP_065246452.1">
    <property type="nucleotide sequence ID" value="NZ_LZDL01000027.1"/>
</dbReference>
<evidence type="ECO:0000256" key="10">
    <source>
        <dbReference type="ARBA" id="ARBA00022840"/>
    </source>
</evidence>
<dbReference type="InterPro" id="IPR011545">
    <property type="entry name" value="DEAD/DEAH_box_helicase_dom"/>
</dbReference>
<gene>
    <name evidence="22" type="ORF">A9Z62_02180</name>
</gene>
<dbReference type="InterPro" id="IPR006293">
    <property type="entry name" value="DNA_helicase_ATP-dep_RecQ_bac"/>
</dbReference>
<evidence type="ECO:0000256" key="15">
    <source>
        <dbReference type="ARBA" id="ARBA00034617"/>
    </source>
</evidence>
<dbReference type="Pfam" id="PF00270">
    <property type="entry name" value="DEAD"/>
    <property type="match status" value="1"/>
</dbReference>
<feature type="domain" description="HRDC" evidence="19">
    <location>
        <begin position="535"/>
        <end position="615"/>
    </location>
</feature>
<organism evidence="22 23">
    <name type="scientific">Haemophilus haemolyticus</name>
    <dbReference type="NCBI Taxonomy" id="726"/>
    <lineage>
        <taxon>Bacteria</taxon>
        <taxon>Pseudomonadati</taxon>
        <taxon>Pseudomonadota</taxon>
        <taxon>Gammaproteobacteria</taxon>
        <taxon>Pasteurellales</taxon>
        <taxon>Pasteurellaceae</taxon>
        <taxon>Haemophilus</taxon>
    </lineage>
</organism>
<dbReference type="EMBL" id="LZDL01000027">
    <property type="protein sequence ID" value="OBX46062.1"/>
    <property type="molecule type" value="Genomic_DNA"/>
</dbReference>
<keyword evidence="8 22" id="KW-0347">Helicase</keyword>
<dbReference type="Gene3D" id="1.10.10.10">
    <property type="entry name" value="Winged helix-like DNA-binding domain superfamily/Winged helix DNA-binding domain"/>
    <property type="match status" value="1"/>
</dbReference>
<dbReference type="InterPro" id="IPR036388">
    <property type="entry name" value="WH-like_DNA-bd_sf"/>
</dbReference>
<dbReference type="InterPro" id="IPR002121">
    <property type="entry name" value="HRDC_dom"/>
</dbReference>
<evidence type="ECO:0000313" key="22">
    <source>
        <dbReference type="EMBL" id="OBX46062.1"/>
    </source>
</evidence>
<comment type="catalytic activity">
    <reaction evidence="16">
        <text>ATP + H2O = ADP + phosphate + H(+)</text>
        <dbReference type="Rhea" id="RHEA:13065"/>
        <dbReference type="ChEBI" id="CHEBI:15377"/>
        <dbReference type="ChEBI" id="CHEBI:15378"/>
        <dbReference type="ChEBI" id="CHEBI:30616"/>
        <dbReference type="ChEBI" id="CHEBI:43474"/>
        <dbReference type="ChEBI" id="CHEBI:456216"/>
    </reaction>
</comment>
<comment type="cofactor">
    <cofactor evidence="1">
        <name>Mg(2+)</name>
        <dbReference type="ChEBI" id="CHEBI:18420"/>
    </cofactor>
</comment>
<dbReference type="Gene3D" id="3.40.50.300">
    <property type="entry name" value="P-loop containing nucleotide triphosphate hydrolases"/>
    <property type="match status" value="2"/>
</dbReference>
<reference evidence="22 23" key="1">
    <citation type="submission" date="2016-06" db="EMBL/GenBank/DDBJ databases">
        <title>Draft genome of Haemophilus haemolyticus CCUG 24149.</title>
        <authorList>
            <person name="Engstrom-Jakobsson H."/>
            <person name="Salva-Serra F."/>
            <person name="Thorell K."/>
            <person name="Gonzales-Siles L."/>
            <person name="Karlsson R."/>
            <person name="Boulund F."/>
            <person name="Engstrand L."/>
            <person name="Kristiansson E."/>
            <person name="Moore E."/>
        </authorList>
    </citation>
    <scope>NUCLEOTIDE SEQUENCE [LARGE SCALE GENOMIC DNA]</scope>
    <source>
        <strain evidence="22 23">CCUG 24149</strain>
    </source>
</reference>
<evidence type="ECO:0000256" key="2">
    <source>
        <dbReference type="ARBA" id="ARBA00001947"/>
    </source>
</evidence>
<evidence type="ECO:0000256" key="1">
    <source>
        <dbReference type="ARBA" id="ARBA00001946"/>
    </source>
</evidence>
<dbReference type="PROSITE" id="PS51192">
    <property type="entry name" value="HELICASE_ATP_BIND_1"/>
    <property type="match status" value="1"/>
</dbReference>
<feature type="domain" description="Helicase C-terminal" evidence="21">
    <location>
        <begin position="229"/>
        <end position="374"/>
    </location>
</feature>
<dbReference type="InterPro" id="IPR001650">
    <property type="entry name" value="Helicase_C-like"/>
</dbReference>
<dbReference type="GO" id="GO:0009432">
    <property type="term" value="P:SOS response"/>
    <property type="evidence" value="ECO:0007669"/>
    <property type="project" value="UniProtKB-UniRule"/>
</dbReference>
<dbReference type="GO" id="GO:0003677">
    <property type="term" value="F:DNA binding"/>
    <property type="evidence" value="ECO:0007669"/>
    <property type="project" value="UniProtKB-KW"/>
</dbReference>
<dbReference type="SUPFAM" id="SSF47819">
    <property type="entry name" value="HRDC-like"/>
    <property type="match status" value="1"/>
</dbReference>
<dbReference type="Pfam" id="PF09382">
    <property type="entry name" value="RQC"/>
    <property type="match status" value="1"/>
</dbReference>
<keyword evidence="14" id="KW-0413">Isomerase</keyword>
<dbReference type="GO" id="GO:0006310">
    <property type="term" value="P:DNA recombination"/>
    <property type="evidence" value="ECO:0007669"/>
    <property type="project" value="UniProtKB-UniRule"/>
</dbReference>
<proteinExistence type="inferred from homology"/>
<keyword evidence="7" id="KW-0378">Hydrolase</keyword>
<dbReference type="Proteomes" id="UP000092611">
    <property type="component" value="Unassembled WGS sequence"/>
</dbReference>